<organism evidence="2 3">
    <name type="scientific">Apiospora kogelbergensis</name>
    <dbReference type="NCBI Taxonomy" id="1337665"/>
    <lineage>
        <taxon>Eukaryota</taxon>
        <taxon>Fungi</taxon>
        <taxon>Dikarya</taxon>
        <taxon>Ascomycota</taxon>
        <taxon>Pezizomycotina</taxon>
        <taxon>Sordariomycetes</taxon>
        <taxon>Xylariomycetidae</taxon>
        <taxon>Amphisphaeriales</taxon>
        <taxon>Apiosporaceae</taxon>
        <taxon>Apiospora</taxon>
    </lineage>
</organism>
<reference evidence="2 3" key="1">
    <citation type="submission" date="2023-01" db="EMBL/GenBank/DDBJ databases">
        <title>Analysis of 21 Apiospora genomes using comparative genomics revels a genus with tremendous synthesis potential of carbohydrate active enzymes and secondary metabolites.</title>
        <authorList>
            <person name="Sorensen T."/>
        </authorList>
    </citation>
    <scope>NUCLEOTIDE SEQUENCE [LARGE SCALE GENOMIC DNA]</scope>
    <source>
        <strain evidence="2 3">CBS 117206</strain>
    </source>
</reference>
<dbReference type="AlphaFoldDB" id="A0AAW0R8L5"/>
<dbReference type="EMBL" id="JAQQWP010000002">
    <property type="protein sequence ID" value="KAK8130131.1"/>
    <property type="molecule type" value="Genomic_DNA"/>
</dbReference>
<evidence type="ECO:0000313" key="3">
    <source>
        <dbReference type="Proteomes" id="UP001392437"/>
    </source>
</evidence>
<gene>
    <name evidence="2" type="ORF">PG999_002511</name>
</gene>
<dbReference type="Proteomes" id="UP001392437">
    <property type="component" value="Unassembled WGS sequence"/>
</dbReference>
<protein>
    <submittedName>
        <fullName evidence="2">Uncharacterized protein</fullName>
    </submittedName>
</protein>
<evidence type="ECO:0000313" key="2">
    <source>
        <dbReference type="EMBL" id="KAK8130131.1"/>
    </source>
</evidence>
<name>A0AAW0R8L5_9PEZI</name>
<accession>A0AAW0R8L5</accession>
<feature type="region of interest" description="Disordered" evidence="1">
    <location>
        <begin position="19"/>
        <end position="39"/>
    </location>
</feature>
<sequence>MAPPICPCSLCWEGIGHPPPKPKVPKPKSSSPKKHWYEKQEAAKVWQRRRLSIESTASDAVPLRWSEK</sequence>
<keyword evidence="3" id="KW-1185">Reference proteome</keyword>
<feature type="compositionally biased region" description="Basic residues" evidence="1">
    <location>
        <begin position="23"/>
        <end position="34"/>
    </location>
</feature>
<comment type="caution">
    <text evidence="2">The sequence shown here is derived from an EMBL/GenBank/DDBJ whole genome shotgun (WGS) entry which is preliminary data.</text>
</comment>
<evidence type="ECO:0000256" key="1">
    <source>
        <dbReference type="SAM" id="MobiDB-lite"/>
    </source>
</evidence>
<proteinExistence type="predicted"/>